<comment type="caution">
    <text evidence="2">The sequence shown here is derived from an EMBL/GenBank/DDBJ whole genome shotgun (WGS) entry which is preliminary data.</text>
</comment>
<dbReference type="AlphaFoldDB" id="A0A1J5QT07"/>
<dbReference type="PROSITE" id="PS51257">
    <property type="entry name" value="PROKAR_LIPOPROTEIN"/>
    <property type="match status" value="1"/>
</dbReference>
<keyword evidence="2" id="KW-0176">Collagen</keyword>
<gene>
    <name evidence="2" type="ORF">GALL_313920</name>
</gene>
<evidence type="ECO:0000313" key="2">
    <source>
        <dbReference type="EMBL" id="OIQ86769.1"/>
    </source>
</evidence>
<reference evidence="2" key="1">
    <citation type="submission" date="2016-10" db="EMBL/GenBank/DDBJ databases">
        <title>Sequence of Gallionella enrichment culture.</title>
        <authorList>
            <person name="Poehlein A."/>
            <person name="Muehling M."/>
            <person name="Daniel R."/>
        </authorList>
    </citation>
    <scope>NUCLEOTIDE SEQUENCE</scope>
</reference>
<feature type="compositionally biased region" description="Low complexity" evidence="1">
    <location>
        <begin position="39"/>
        <end position="49"/>
    </location>
</feature>
<evidence type="ECO:0000256" key="1">
    <source>
        <dbReference type="SAM" id="MobiDB-lite"/>
    </source>
</evidence>
<dbReference type="InterPro" id="IPR008160">
    <property type="entry name" value="Collagen"/>
</dbReference>
<protein>
    <submittedName>
        <fullName evidence="2">Collagen triple helix repeat</fullName>
    </submittedName>
</protein>
<accession>A0A1J5QT07</accession>
<name>A0A1J5QT07_9ZZZZ</name>
<dbReference type="EMBL" id="MLJW01000460">
    <property type="protein sequence ID" value="OIQ86769.1"/>
    <property type="molecule type" value="Genomic_DNA"/>
</dbReference>
<feature type="compositionally biased region" description="Pro residues" evidence="1">
    <location>
        <begin position="79"/>
        <end position="88"/>
    </location>
</feature>
<proteinExistence type="predicted"/>
<feature type="region of interest" description="Disordered" evidence="1">
    <location>
        <begin position="27"/>
        <end position="88"/>
    </location>
</feature>
<feature type="compositionally biased region" description="Pro residues" evidence="1">
    <location>
        <begin position="28"/>
        <end position="38"/>
    </location>
</feature>
<sequence>MNRTLLISALFAALSLSACDKPTVVNVPPSPAAVPGPAGPTGATGNTGAQGDTGLQGNEGTKGETGKSGDGTTTNVTPPAVPAPAPAN</sequence>
<organism evidence="2">
    <name type="scientific">mine drainage metagenome</name>
    <dbReference type="NCBI Taxonomy" id="410659"/>
    <lineage>
        <taxon>unclassified sequences</taxon>
        <taxon>metagenomes</taxon>
        <taxon>ecological metagenomes</taxon>
    </lineage>
</organism>
<dbReference type="Pfam" id="PF01391">
    <property type="entry name" value="Collagen"/>
    <property type="match status" value="1"/>
</dbReference>
<dbReference type="GO" id="GO:0005581">
    <property type="term" value="C:collagen trimer"/>
    <property type="evidence" value="ECO:0007669"/>
    <property type="project" value="UniProtKB-KW"/>
</dbReference>